<dbReference type="AlphaFoldDB" id="A0AA40KA16"/>
<evidence type="ECO:0000256" key="1">
    <source>
        <dbReference type="SAM" id="MobiDB-lite"/>
    </source>
</evidence>
<feature type="compositionally biased region" description="Polar residues" evidence="1">
    <location>
        <begin position="455"/>
        <end position="464"/>
    </location>
</feature>
<reference evidence="2" key="1">
    <citation type="submission" date="2023-06" db="EMBL/GenBank/DDBJ databases">
        <title>Genome-scale phylogeny and comparative genomics of the fungal order Sordariales.</title>
        <authorList>
            <consortium name="Lawrence Berkeley National Laboratory"/>
            <person name="Hensen N."/>
            <person name="Bonometti L."/>
            <person name="Westerberg I."/>
            <person name="Brannstrom I.O."/>
            <person name="Guillou S."/>
            <person name="Cros-Aarteil S."/>
            <person name="Calhoun S."/>
            <person name="Haridas S."/>
            <person name="Kuo A."/>
            <person name="Mondo S."/>
            <person name="Pangilinan J."/>
            <person name="Riley R."/>
            <person name="LaButti K."/>
            <person name="Andreopoulos B."/>
            <person name="Lipzen A."/>
            <person name="Chen C."/>
            <person name="Yanf M."/>
            <person name="Daum C."/>
            <person name="Ng V."/>
            <person name="Clum A."/>
            <person name="Steindorff A."/>
            <person name="Ohm R."/>
            <person name="Martin F."/>
            <person name="Silar P."/>
            <person name="Natvig D."/>
            <person name="Lalanne C."/>
            <person name="Gautier V."/>
            <person name="Ament-velasquez S.L."/>
            <person name="Kruys A."/>
            <person name="Hutchinson M.I."/>
            <person name="Powell A.J."/>
            <person name="Barry K."/>
            <person name="Miller A.N."/>
            <person name="Grigoriev I.V."/>
            <person name="Debuchy R."/>
            <person name="Gladieux P."/>
            <person name="Thoren M.H."/>
            <person name="Johannesson H."/>
        </authorList>
    </citation>
    <scope>NUCLEOTIDE SEQUENCE</scope>
    <source>
        <strain evidence="2">SMH3187-1</strain>
    </source>
</reference>
<keyword evidence="3" id="KW-1185">Reference proteome</keyword>
<dbReference type="EMBL" id="JAUKUD010000002">
    <property type="protein sequence ID" value="KAK0751633.1"/>
    <property type="molecule type" value="Genomic_DNA"/>
</dbReference>
<feature type="region of interest" description="Disordered" evidence="1">
    <location>
        <begin position="385"/>
        <end position="481"/>
    </location>
</feature>
<feature type="compositionally biased region" description="Polar residues" evidence="1">
    <location>
        <begin position="436"/>
        <end position="447"/>
    </location>
</feature>
<gene>
    <name evidence="2" type="ORF">B0T18DRAFT_457564</name>
</gene>
<organism evidence="2 3">
    <name type="scientific">Schizothecium vesticola</name>
    <dbReference type="NCBI Taxonomy" id="314040"/>
    <lineage>
        <taxon>Eukaryota</taxon>
        <taxon>Fungi</taxon>
        <taxon>Dikarya</taxon>
        <taxon>Ascomycota</taxon>
        <taxon>Pezizomycotina</taxon>
        <taxon>Sordariomycetes</taxon>
        <taxon>Sordariomycetidae</taxon>
        <taxon>Sordariales</taxon>
        <taxon>Schizotheciaceae</taxon>
        <taxon>Schizothecium</taxon>
    </lineage>
</organism>
<feature type="region of interest" description="Disordered" evidence="1">
    <location>
        <begin position="300"/>
        <end position="358"/>
    </location>
</feature>
<feature type="compositionally biased region" description="Acidic residues" evidence="1">
    <location>
        <begin position="329"/>
        <end position="342"/>
    </location>
</feature>
<dbReference type="Proteomes" id="UP001172155">
    <property type="component" value="Unassembled WGS sequence"/>
</dbReference>
<evidence type="ECO:0000313" key="2">
    <source>
        <dbReference type="EMBL" id="KAK0751633.1"/>
    </source>
</evidence>
<name>A0AA40KA16_9PEZI</name>
<evidence type="ECO:0000313" key="3">
    <source>
        <dbReference type="Proteomes" id="UP001172155"/>
    </source>
</evidence>
<comment type="caution">
    <text evidence="2">The sequence shown here is derived from an EMBL/GenBank/DDBJ whole genome shotgun (WGS) entry which is preliminary data.</text>
</comment>
<accession>A0AA40KA16</accession>
<sequence>MCRQYEHSVWRCTKKYDCSGYSVDSSQACWPRRPQFVACKSAIERARTAASLFVDLGANPIRTPFALSCQDTLGTIESTEGEKENGVVLGMYCPRHVKHVTQKMHSSWEKGMAAALAALPHGNDKVESHVRMYGSQIKFVVEAYAACLAERAVATGEGEAWRLVRKLQGHLLRQLIYKEIPSFFCCEYCTGATLPPLSGLVKTKRKARGVWELKAYALIDVLLNRVNHVVEQHGMRGFPVHEYHEGWAFSAGRFLFKVDETRAPDLEPGSGAHRFWENMNIQMRFMDEVEAMIGPSHAAKRRARQAVTRDYPNVRTTDETSAPDLFYDTSEEDSGDDLEDSASEIGSEASDDVKPPKRTHFSLELHFEPRSLMNAAAGDEMMLSDGLEQPSSSKWAEAAEADDESIPKPKDDPIPGPRGDSDDDDIYNVSVDGENTPETIPTTSGSGSCVFGTDAASQYSGESRSVSDDDNTAFPFRRRSI</sequence>
<proteinExistence type="predicted"/>
<protein>
    <submittedName>
        <fullName evidence="2">Uncharacterized protein</fullName>
    </submittedName>
</protein>